<keyword evidence="3" id="KW-1185">Reference proteome</keyword>
<feature type="region of interest" description="Disordered" evidence="1">
    <location>
        <begin position="174"/>
        <end position="204"/>
    </location>
</feature>
<dbReference type="RefSeq" id="WP_173122377.1">
    <property type="nucleotide sequence ID" value="NZ_JABRWJ010000003.1"/>
</dbReference>
<evidence type="ECO:0000313" key="2">
    <source>
        <dbReference type="EMBL" id="NRF67248.1"/>
    </source>
</evidence>
<evidence type="ECO:0000313" key="3">
    <source>
        <dbReference type="Proteomes" id="UP000737171"/>
    </source>
</evidence>
<proteinExistence type="predicted"/>
<sequence>MNIAETTHTRPVPPPARGWAALGTWFEATTPHGPLRLYLGEAVGPAPHAAAAALALQRGEPMVAALDDWLRDPPAWRWRPEPAPISSTDVRLPWRDSCHQLIGTWPWLRSLQPPPDQLATRLQWPAVEAVLSAARLHLSADDLDQIEPGGAVLLPPSMKPDWTGRLRCAAEPSDAGVKVDLRDPSSPRVLAGPMPPPEPANPAAGRPCEVRLQLAHAIPADRLAGWHQPSLADAILSDLPATLWQLPAAREPARCLAHGRLIPWGDGWALALQGLGDPEQTHVRPA</sequence>
<comment type="caution">
    <text evidence="2">The sequence shown here is derived from an EMBL/GenBank/DDBJ whole genome shotgun (WGS) entry which is preliminary data.</text>
</comment>
<organism evidence="2 3">
    <name type="scientific">Pseudaquabacterium terrae</name>
    <dbReference type="NCBI Taxonomy" id="2732868"/>
    <lineage>
        <taxon>Bacteria</taxon>
        <taxon>Pseudomonadati</taxon>
        <taxon>Pseudomonadota</taxon>
        <taxon>Betaproteobacteria</taxon>
        <taxon>Burkholderiales</taxon>
        <taxon>Sphaerotilaceae</taxon>
        <taxon>Pseudaquabacterium</taxon>
    </lineage>
</organism>
<protein>
    <submittedName>
        <fullName evidence="2">Uncharacterized protein</fullName>
    </submittedName>
</protein>
<evidence type="ECO:0000256" key="1">
    <source>
        <dbReference type="SAM" id="MobiDB-lite"/>
    </source>
</evidence>
<gene>
    <name evidence="2" type="ORF">HLB44_09660</name>
</gene>
<dbReference type="Proteomes" id="UP000737171">
    <property type="component" value="Unassembled WGS sequence"/>
</dbReference>
<name>A0ABX2EF53_9BURK</name>
<dbReference type="EMBL" id="JABRWJ010000003">
    <property type="protein sequence ID" value="NRF67248.1"/>
    <property type="molecule type" value="Genomic_DNA"/>
</dbReference>
<reference evidence="2 3" key="1">
    <citation type="submission" date="2020-05" db="EMBL/GenBank/DDBJ databases">
        <title>Aquincola sp. isolate from soil.</title>
        <authorList>
            <person name="Han J."/>
            <person name="Kim D.-U."/>
        </authorList>
    </citation>
    <scope>NUCLEOTIDE SEQUENCE [LARGE SCALE GENOMIC DNA]</scope>
    <source>
        <strain evidence="2 3">S2</strain>
    </source>
</reference>
<accession>A0ABX2EF53</accession>